<name>Q4S580_TETNG</name>
<reference evidence="2" key="2">
    <citation type="submission" date="2004-02" db="EMBL/GenBank/DDBJ databases">
        <authorList>
            <consortium name="Genoscope"/>
            <consortium name="Whitehead Institute Centre for Genome Research"/>
        </authorList>
    </citation>
    <scope>NUCLEOTIDE SEQUENCE</scope>
</reference>
<feature type="compositionally biased region" description="Basic and acidic residues" evidence="1">
    <location>
        <begin position="43"/>
        <end position="56"/>
    </location>
</feature>
<gene>
    <name evidence="2" type="ORF">GSTENG00023853001</name>
</gene>
<evidence type="ECO:0000256" key="1">
    <source>
        <dbReference type="SAM" id="MobiDB-lite"/>
    </source>
</evidence>
<dbReference type="EMBL" id="CAAE01014737">
    <property type="protein sequence ID" value="CAG04202.1"/>
    <property type="molecule type" value="Genomic_DNA"/>
</dbReference>
<dbReference type="AlphaFoldDB" id="Q4S580"/>
<feature type="region of interest" description="Disordered" evidence="1">
    <location>
        <begin position="27"/>
        <end position="87"/>
    </location>
</feature>
<evidence type="ECO:0000313" key="2">
    <source>
        <dbReference type="EMBL" id="CAG04202.1"/>
    </source>
</evidence>
<dbReference type="KEGG" id="tng:GSTEN00023853G001"/>
<reference evidence="2" key="1">
    <citation type="journal article" date="2004" name="Nature">
        <title>Genome duplication in the teleost fish Tetraodon nigroviridis reveals the early vertebrate proto-karyotype.</title>
        <authorList>
            <person name="Jaillon O."/>
            <person name="Aury J.-M."/>
            <person name="Brunet F."/>
            <person name="Petit J.-L."/>
            <person name="Stange-Thomann N."/>
            <person name="Mauceli E."/>
            <person name="Bouneau L."/>
            <person name="Fischer C."/>
            <person name="Ozouf-Costaz C."/>
            <person name="Bernot A."/>
            <person name="Nicaud S."/>
            <person name="Jaffe D."/>
            <person name="Fisher S."/>
            <person name="Lutfalla G."/>
            <person name="Dossat C."/>
            <person name="Segurens B."/>
            <person name="Dasilva C."/>
            <person name="Salanoubat M."/>
            <person name="Levy M."/>
            <person name="Boudet N."/>
            <person name="Castellano S."/>
            <person name="Anthouard V."/>
            <person name="Jubin C."/>
            <person name="Castelli V."/>
            <person name="Katinka M."/>
            <person name="Vacherie B."/>
            <person name="Biemont C."/>
            <person name="Skalli Z."/>
            <person name="Cattolico L."/>
            <person name="Poulain J."/>
            <person name="De Berardinis V."/>
            <person name="Cruaud C."/>
            <person name="Duprat S."/>
            <person name="Brottier P."/>
            <person name="Coutanceau J.-P."/>
            <person name="Gouzy J."/>
            <person name="Parra G."/>
            <person name="Lardier G."/>
            <person name="Chapple C."/>
            <person name="McKernan K.J."/>
            <person name="McEwan P."/>
            <person name="Bosak S."/>
            <person name="Kellis M."/>
            <person name="Volff J.-N."/>
            <person name="Guigo R."/>
            <person name="Zody M.C."/>
            <person name="Mesirov J."/>
            <person name="Lindblad-Toh K."/>
            <person name="Birren B."/>
            <person name="Nusbaum C."/>
            <person name="Kahn D."/>
            <person name="Robinson-Rechavi M."/>
            <person name="Laudet V."/>
            <person name="Schachter V."/>
            <person name="Quetier F."/>
            <person name="Saurin W."/>
            <person name="Scarpelli C."/>
            <person name="Wincker P."/>
            <person name="Lander E.S."/>
            <person name="Weissenbach J."/>
            <person name="Roest Crollius H."/>
        </authorList>
    </citation>
    <scope>NUCLEOTIDE SEQUENCE [LARGE SCALE GENOMIC DNA]</scope>
</reference>
<organism evidence="2">
    <name type="scientific">Tetraodon nigroviridis</name>
    <name type="common">Spotted green pufferfish</name>
    <name type="synonym">Chelonodon nigroviridis</name>
    <dbReference type="NCBI Taxonomy" id="99883"/>
    <lineage>
        <taxon>Eukaryota</taxon>
        <taxon>Metazoa</taxon>
        <taxon>Chordata</taxon>
        <taxon>Craniata</taxon>
        <taxon>Vertebrata</taxon>
        <taxon>Euteleostomi</taxon>
        <taxon>Actinopterygii</taxon>
        <taxon>Neopterygii</taxon>
        <taxon>Teleostei</taxon>
        <taxon>Neoteleostei</taxon>
        <taxon>Acanthomorphata</taxon>
        <taxon>Eupercaria</taxon>
        <taxon>Tetraodontiformes</taxon>
        <taxon>Tetradontoidea</taxon>
        <taxon>Tetraodontidae</taxon>
        <taxon>Tetraodon</taxon>
    </lineage>
</organism>
<comment type="caution">
    <text evidence="2">The sequence shown here is derived from an EMBL/GenBank/DDBJ whole genome shotgun (WGS) entry which is preliminary data.</text>
</comment>
<protein>
    <submittedName>
        <fullName evidence="2">(spotted green pufferfish) hypothetical protein</fullName>
    </submittedName>
</protein>
<proteinExistence type="predicted"/>
<accession>Q4S580</accession>
<sequence length="131" mass="14542">MQGDGMSETISIPVNLWLRGLHLGGERSQAGMGQVNDGQARAGEGERGRGLRKESSMQEPRWLTVELEGREGMRPSPWSGLSAPRRRPASCPCVHVWRREGGSAFQLTAAAERAASPRRKPARMYHARIYF</sequence>